<dbReference type="Proteomes" id="UP000501003">
    <property type="component" value="Chromosome"/>
</dbReference>
<feature type="transmembrane region" description="Helical" evidence="5">
    <location>
        <begin position="102"/>
        <end position="123"/>
    </location>
</feature>
<proteinExistence type="predicted"/>
<evidence type="ECO:0000313" key="7">
    <source>
        <dbReference type="Proteomes" id="UP000501003"/>
    </source>
</evidence>
<comment type="subcellular location">
    <subcellularLocation>
        <location evidence="1">Endomembrane system</location>
        <topology evidence="1">Multi-pass membrane protein</topology>
    </subcellularLocation>
</comment>
<feature type="transmembrane region" description="Helical" evidence="5">
    <location>
        <begin position="55"/>
        <end position="73"/>
    </location>
</feature>
<keyword evidence="4 5" id="KW-0472">Membrane</keyword>
<dbReference type="EMBL" id="CP054056">
    <property type="protein sequence ID" value="QKJ25246.1"/>
    <property type="molecule type" value="Genomic_DNA"/>
</dbReference>
<dbReference type="AlphaFoldDB" id="A0A7D4PQK9"/>
<reference evidence="6 7" key="1">
    <citation type="submission" date="2020-05" db="EMBL/GenBank/DDBJ databases">
        <title>Aquirufa sp. strain 15G-AUS-rot a new Aquirufa species.</title>
        <authorList>
            <person name="Pitt A."/>
            <person name="Hahn M.W."/>
        </authorList>
    </citation>
    <scope>NUCLEOTIDE SEQUENCE [LARGE SCALE GENOMIC DNA]</scope>
    <source>
        <strain evidence="6 7">15G-AUS-rot</strain>
    </source>
</reference>
<dbReference type="KEGG" id="aqg:HRU87_03430"/>
<sequence length="186" mass="19086">MPNGRLTLAVKTDTAALELKLNWLRAAVLGANDGIVSVAGVVIGVASAGAQRETILLAGVAAVVAGAVSMAGGEYTSVSAQRDTELSHGKDPNKSAAHPWQAAWSSFVAFTLGALLPLFAMIGPWEQQRILVTSAAVVVALAATGWWAAFAGRSSITRGILRNVLVSLATVTISWGIGQLLGVTVL</sequence>
<dbReference type="Pfam" id="PF01988">
    <property type="entry name" value="VIT1"/>
    <property type="match status" value="2"/>
</dbReference>
<keyword evidence="2 5" id="KW-0812">Transmembrane</keyword>
<gene>
    <name evidence="6" type="ORF">HRU87_03430</name>
</gene>
<dbReference type="GO" id="GO:0030026">
    <property type="term" value="P:intracellular manganese ion homeostasis"/>
    <property type="evidence" value="ECO:0007669"/>
    <property type="project" value="InterPro"/>
</dbReference>
<feature type="transmembrane region" description="Helical" evidence="5">
    <location>
        <begin position="130"/>
        <end position="148"/>
    </location>
</feature>
<dbReference type="GO" id="GO:0012505">
    <property type="term" value="C:endomembrane system"/>
    <property type="evidence" value="ECO:0007669"/>
    <property type="project" value="UniProtKB-SubCell"/>
</dbReference>
<evidence type="ECO:0000256" key="2">
    <source>
        <dbReference type="ARBA" id="ARBA00022692"/>
    </source>
</evidence>
<evidence type="ECO:0000256" key="5">
    <source>
        <dbReference type="SAM" id="Phobius"/>
    </source>
</evidence>
<evidence type="ECO:0000256" key="3">
    <source>
        <dbReference type="ARBA" id="ARBA00022989"/>
    </source>
</evidence>
<evidence type="ECO:0000256" key="1">
    <source>
        <dbReference type="ARBA" id="ARBA00004127"/>
    </source>
</evidence>
<evidence type="ECO:0000313" key="6">
    <source>
        <dbReference type="EMBL" id="QKJ25246.1"/>
    </source>
</evidence>
<evidence type="ECO:0000256" key="4">
    <source>
        <dbReference type="ARBA" id="ARBA00023136"/>
    </source>
</evidence>
<dbReference type="GO" id="GO:0005384">
    <property type="term" value="F:manganese ion transmembrane transporter activity"/>
    <property type="evidence" value="ECO:0007669"/>
    <property type="project" value="InterPro"/>
</dbReference>
<name>A0A7D4PQK9_9MICO</name>
<dbReference type="InterPro" id="IPR008217">
    <property type="entry name" value="Ccc1_fam"/>
</dbReference>
<keyword evidence="3 5" id="KW-1133">Transmembrane helix</keyword>
<dbReference type="PANTHER" id="PTHR31851">
    <property type="entry name" value="FE(2+)/MN(2+) TRANSPORTER PCL1"/>
    <property type="match status" value="1"/>
</dbReference>
<accession>A0A7D4PQK9</accession>
<keyword evidence="7" id="KW-1185">Reference proteome</keyword>
<feature type="transmembrane region" description="Helical" evidence="5">
    <location>
        <begin position="26"/>
        <end position="48"/>
    </location>
</feature>
<protein>
    <submittedName>
        <fullName evidence="6">VIT1/CCC1 transporter family protein</fullName>
    </submittedName>
</protein>
<feature type="transmembrane region" description="Helical" evidence="5">
    <location>
        <begin position="160"/>
        <end position="183"/>
    </location>
</feature>
<organism evidence="6 7">
    <name type="scientific">Aquiluna borgnonia</name>
    <dbReference type="NCBI Taxonomy" id="2499157"/>
    <lineage>
        <taxon>Bacteria</taxon>
        <taxon>Bacillati</taxon>
        <taxon>Actinomycetota</taxon>
        <taxon>Actinomycetes</taxon>
        <taxon>Micrococcales</taxon>
        <taxon>Microbacteriaceae</taxon>
        <taxon>Luna cluster</taxon>
        <taxon>Luna-1 subcluster</taxon>
        <taxon>Aquiluna</taxon>
    </lineage>
</organism>